<keyword evidence="5" id="KW-0812">Transmembrane</keyword>
<feature type="region of interest" description="Disordered" evidence="4">
    <location>
        <begin position="197"/>
        <end position="226"/>
    </location>
</feature>
<feature type="region of interest" description="Disordered" evidence="4">
    <location>
        <begin position="259"/>
        <end position="288"/>
    </location>
</feature>
<proteinExistence type="predicted"/>
<evidence type="ECO:0000256" key="3">
    <source>
        <dbReference type="ARBA" id="ARBA00022475"/>
    </source>
</evidence>
<dbReference type="PANTHER" id="PTHR46494">
    <property type="entry name" value="CORA FAMILY METAL ION TRANSPORTER (EUROFUNG)"/>
    <property type="match status" value="1"/>
</dbReference>
<evidence type="ECO:0008006" key="8">
    <source>
        <dbReference type="Google" id="ProtNLM"/>
    </source>
</evidence>
<dbReference type="PANTHER" id="PTHR46494:SF1">
    <property type="entry name" value="CORA FAMILY METAL ION TRANSPORTER (EUROFUNG)"/>
    <property type="match status" value="1"/>
</dbReference>
<feature type="compositionally biased region" description="Polar residues" evidence="4">
    <location>
        <begin position="201"/>
        <end position="211"/>
    </location>
</feature>
<evidence type="ECO:0000256" key="5">
    <source>
        <dbReference type="SAM" id="Phobius"/>
    </source>
</evidence>
<dbReference type="GO" id="GO:0015087">
    <property type="term" value="F:cobalt ion transmembrane transporter activity"/>
    <property type="evidence" value="ECO:0007669"/>
    <property type="project" value="TreeGrafter"/>
</dbReference>
<sequence length="638" mass="71789">MPRLFRHSTPAHIVSSTDRDRSSPSRFSPLPLDVPTLTFSRSRSRAPIVNSGVKNSRSQDHYKGYDEHAGAEPGVNPRSGESIAEYGHLKQECEIEVMDYDCDEMTSHKFTNEGLISFLKERSPGLQADDVGPPRTVRWINIVGIDWGVLSAIALKYSLHSLALEDILHERGHTHTKADYYPNHLFLRILCHSLEQKGDGTRSSGSPTANGTKELDRNPSPEFSDPEFKKQLDLEEGGISLLPNIRSSSGSENTIAATKITAPRSASPLDSQDSNVKGKGRSADGAHPKIVWSSSLQKRFTNLSGFGGPARERKKLQIRAITQGDRVFVNHEPMFIFLLRDGTVISIHPTLSLDYTSPIAQRLKRADSVLRTSEDSSLLVESLLDLIVDRVLEVVDEYQVKINNLEHDILLHPIMKSVRSLHILSGDLILHKRTLEPVRTMIYGLRRYDLERCRALADDIAIESDHASETEVERAEGEKPADTTDGKRTKAKTRRRRREGANEPSIDHLQREQFRRQGKKIVGHFSYKAKVYLADVNDHMDFAITSLDMFSGISENLINYAFNIASYEMNIVMNRLTMATIIFLPLTLLTGYFVGGSRRSRFAATDFFHQGMNFARMWSVEQNSDALYVLPVVSFEIF</sequence>
<name>A0A067TZR3_GALM3</name>
<dbReference type="Gene3D" id="3.30.460.20">
    <property type="entry name" value="CorA soluble domain-like"/>
    <property type="match status" value="1"/>
</dbReference>
<protein>
    <recommendedName>
        <fullName evidence="8">Magnesium transporter</fullName>
    </recommendedName>
</protein>
<feature type="region of interest" description="Disordered" evidence="4">
    <location>
        <begin position="49"/>
        <end position="81"/>
    </location>
</feature>
<feature type="compositionally biased region" description="Basic and acidic residues" evidence="4">
    <location>
        <begin position="57"/>
        <end position="70"/>
    </location>
</feature>
<dbReference type="Pfam" id="PF01544">
    <property type="entry name" value="CorA"/>
    <property type="match status" value="1"/>
</dbReference>
<feature type="region of interest" description="Disordered" evidence="4">
    <location>
        <begin position="467"/>
        <end position="507"/>
    </location>
</feature>
<dbReference type="Proteomes" id="UP000027222">
    <property type="component" value="Unassembled WGS sequence"/>
</dbReference>
<evidence type="ECO:0000256" key="1">
    <source>
        <dbReference type="ARBA" id="ARBA00004651"/>
    </source>
</evidence>
<gene>
    <name evidence="6" type="ORF">GALMADRAFT_234391</name>
</gene>
<evidence type="ECO:0000313" key="7">
    <source>
        <dbReference type="Proteomes" id="UP000027222"/>
    </source>
</evidence>
<dbReference type="STRING" id="685588.A0A067TZR3"/>
<dbReference type="InterPro" id="IPR045861">
    <property type="entry name" value="CorA_cytoplasmic_dom"/>
</dbReference>
<evidence type="ECO:0000313" key="6">
    <source>
        <dbReference type="EMBL" id="KDR85489.1"/>
    </source>
</evidence>
<feature type="region of interest" description="Disordered" evidence="4">
    <location>
        <begin position="1"/>
        <end position="30"/>
    </location>
</feature>
<feature type="compositionally biased region" description="Basic and acidic residues" evidence="4">
    <location>
        <begin position="467"/>
        <end position="488"/>
    </location>
</feature>
<dbReference type="InterPro" id="IPR002523">
    <property type="entry name" value="MgTranspt_CorA/ZnTranspt_ZntB"/>
</dbReference>
<dbReference type="GO" id="GO:0015095">
    <property type="term" value="F:magnesium ion transmembrane transporter activity"/>
    <property type="evidence" value="ECO:0007669"/>
    <property type="project" value="TreeGrafter"/>
</dbReference>
<organism evidence="6 7">
    <name type="scientific">Galerina marginata (strain CBS 339.88)</name>
    <dbReference type="NCBI Taxonomy" id="685588"/>
    <lineage>
        <taxon>Eukaryota</taxon>
        <taxon>Fungi</taxon>
        <taxon>Dikarya</taxon>
        <taxon>Basidiomycota</taxon>
        <taxon>Agaricomycotina</taxon>
        <taxon>Agaricomycetes</taxon>
        <taxon>Agaricomycetidae</taxon>
        <taxon>Agaricales</taxon>
        <taxon>Agaricineae</taxon>
        <taxon>Strophariaceae</taxon>
        <taxon>Galerina</taxon>
    </lineage>
</organism>
<dbReference type="GO" id="GO:0000287">
    <property type="term" value="F:magnesium ion binding"/>
    <property type="evidence" value="ECO:0007669"/>
    <property type="project" value="TreeGrafter"/>
</dbReference>
<keyword evidence="5" id="KW-0472">Membrane</keyword>
<keyword evidence="5" id="KW-1133">Transmembrane helix</keyword>
<accession>A0A067TZR3</accession>
<keyword evidence="3" id="KW-1003">Cell membrane</keyword>
<keyword evidence="2" id="KW-0813">Transport</keyword>
<reference evidence="7" key="1">
    <citation type="journal article" date="2014" name="Proc. Natl. Acad. Sci. U.S.A.">
        <title>Extensive sampling of basidiomycete genomes demonstrates inadequacy of the white-rot/brown-rot paradigm for wood decay fungi.</title>
        <authorList>
            <person name="Riley R."/>
            <person name="Salamov A.A."/>
            <person name="Brown D.W."/>
            <person name="Nagy L.G."/>
            <person name="Floudas D."/>
            <person name="Held B.W."/>
            <person name="Levasseur A."/>
            <person name="Lombard V."/>
            <person name="Morin E."/>
            <person name="Otillar R."/>
            <person name="Lindquist E.A."/>
            <person name="Sun H."/>
            <person name="LaButti K.M."/>
            <person name="Schmutz J."/>
            <person name="Jabbour D."/>
            <person name="Luo H."/>
            <person name="Baker S.E."/>
            <person name="Pisabarro A.G."/>
            <person name="Walton J.D."/>
            <person name="Blanchette R.A."/>
            <person name="Henrissat B."/>
            <person name="Martin F."/>
            <person name="Cullen D."/>
            <person name="Hibbett D.S."/>
            <person name="Grigoriev I.V."/>
        </authorList>
    </citation>
    <scope>NUCLEOTIDE SEQUENCE [LARGE SCALE GENOMIC DNA]</scope>
    <source>
        <strain evidence="7">CBS 339.88</strain>
    </source>
</reference>
<comment type="subcellular location">
    <subcellularLocation>
        <location evidence="1">Cell membrane</location>
        <topology evidence="1">Multi-pass membrane protein</topology>
    </subcellularLocation>
</comment>
<dbReference type="GO" id="GO:0005886">
    <property type="term" value="C:plasma membrane"/>
    <property type="evidence" value="ECO:0007669"/>
    <property type="project" value="UniProtKB-SubCell"/>
</dbReference>
<evidence type="ECO:0000256" key="4">
    <source>
        <dbReference type="SAM" id="MobiDB-lite"/>
    </source>
</evidence>
<evidence type="ECO:0000256" key="2">
    <source>
        <dbReference type="ARBA" id="ARBA00022448"/>
    </source>
</evidence>
<dbReference type="Gene3D" id="1.20.58.340">
    <property type="entry name" value="Magnesium transport protein CorA, transmembrane region"/>
    <property type="match status" value="2"/>
</dbReference>
<dbReference type="SUPFAM" id="SSF143865">
    <property type="entry name" value="CorA soluble domain-like"/>
    <property type="match status" value="1"/>
</dbReference>
<keyword evidence="7" id="KW-1185">Reference proteome</keyword>
<dbReference type="OrthoDB" id="165352at2759"/>
<dbReference type="AlphaFoldDB" id="A0A067TZR3"/>
<dbReference type="GO" id="GO:0050897">
    <property type="term" value="F:cobalt ion binding"/>
    <property type="evidence" value="ECO:0007669"/>
    <property type="project" value="TreeGrafter"/>
</dbReference>
<dbReference type="EMBL" id="KL142367">
    <property type="protein sequence ID" value="KDR85489.1"/>
    <property type="molecule type" value="Genomic_DNA"/>
</dbReference>
<dbReference type="HOGENOM" id="CLU_015119_1_0_1"/>
<feature type="transmembrane region" description="Helical" evidence="5">
    <location>
        <begin position="576"/>
        <end position="594"/>
    </location>
</feature>
<feature type="compositionally biased region" description="Basic residues" evidence="4">
    <location>
        <begin position="489"/>
        <end position="498"/>
    </location>
</feature>